<reference evidence="1" key="2">
    <citation type="submission" date="2025-08" db="UniProtKB">
        <authorList>
            <consortium name="Ensembl"/>
        </authorList>
    </citation>
    <scope>IDENTIFICATION</scope>
    <source>
        <strain evidence="1">broiler</strain>
    </source>
</reference>
<dbReference type="InterPro" id="IPR043529">
    <property type="entry name" value="ALPK1"/>
</dbReference>
<keyword evidence="2" id="KW-1185">Reference proteome</keyword>
<dbReference type="AlphaFoldDB" id="A0A8V0XL54"/>
<organism evidence="1 2">
    <name type="scientific">Gallus gallus</name>
    <name type="common">Chicken</name>
    <dbReference type="NCBI Taxonomy" id="9031"/>
    <lineage>
        <taxon>Eukaryota</taxon>
        <taxon>Metazoa</taxon>
        <taxon>Chordata</taxon>
        <taxon>Craniata</taxon>
        <taxon>Vertebrata</taxon>
        <taxon>Euteleostomi</taxon>
        <taxon>Archelosauria</taxon>
        <taxon>Archosauria</taxon>
        <taxon>Dinosauria</taxon>
        <taxon>Saurischia</taxon>
        <taxon>Theropoda</taxon>
        <taxon>Coelurosauria</taxon>
        <taxon>Aves</taxon>
        <taxon>Neognathae</taxon>
        <taxon>Galloanserae</taxon>
        <taxon>Galliformes</taxon>
        <taxon>Phasianidae</taxon>
        <taxon>Phasianinae</taxon>
        <taxon>Gallus</taxon>
    </lineage>
</organism>
<protein>
    <submittedName>
        <fullName evidence="1">Alpha kinase 1</fullName>
    </submittedName>
</protein>
<dbReference type="PANTHER" id="PTHR46747">
    <property type="entry name" value="ALPHA-PROTEIN KINASE 1"/>
    <property type="match status" value="1"/>
</dbReference>
<sequence length="161" mass="18069">MNTCGSVAALLQDCERSLAALLSAKADIHEEEEQEEYRRHQALLPDDLKTLLEEAKEMKWPFVPEKWQYKQDVGPEDKTNLQDTIGTRLPDLLITRIWRDGNTLVLSDQPTEGNMPMSTQALIPANPTVSFIGVNSNSTCLFESFHHGQGLCDSSCYCVLD</sequence>
<gene>
    <name evidence="1" type="primary">ALPK1</name>
</gene>
<evidence type="ECO:0000313" key="2">
    <source>
        <dbReference type="Proteomes" id="UP000000539"/>
    </source>
</evidence>
<accession>A0A8V0XL54</accession>
<dbReference type="OrthoDB" id="301415at2759"/>
<dbReference type="Ensembl" id="ENSGALT00010009333.1">
    <property type="protein sequence ID" value="ENSGALP00010005511.1"/>
    <property type="gene ID" value="ENSGALG00010004039.1"/>
</dbReference>
<name>A0A8V0XL54_CHICK</name>
<dbReference type="GeneTree" id="ENSGT00940000159753"/>
<dbReference type="PANTHER" id="PTHR46747:SF1">
    <property type="entry name" value="ALPHA-PROTEIN KINASE 1"/>
    <property type="match status" value="1"/>
</dbReference>
<reference evidence="1" key="3">
    <citation type="submission" date="2025-09" db="UniProtKB">
        <authorList>
            <consortium name="Ensembl"/>
        </authorList>
    </citation>
    <scope>IDENTIFICATION</scope>
    <source>
        <strain evidence="1">broiler</strain>
    </source>
</reference>
<dbReference type="GO" id="GO:0004674">
    <property type="term" value="F:protein serine/threonine kinase activity"/>
    <property type="evidence" value="ECO:0007669"/>
    <property type="project" value="InterPro"/>
</dbReference>
<evidence type="ECO:0000313" key="1">
    <source>
        <dbReference type="Ensembl" id="ENSGALP00010005511.1"/>
    </source>
</evidence>
<dbReference type="Proteomes" id="UP000000539">
    <property type="component" value="Chromosome 4"/>
</dbReference>
<proteinExistence type="predicted"/>
<reference evidence="1" key="1">
    <citation type="submission" date="2020-11" db="EMBL/GenBank/DDBJ databases">
        <title>Gallus gallus (Chicken) genome, bGalGal1, GRCg7b, maternal haplotype autosomes + Z &amp; W.</title>
        <authorList>
            <person name="Warren W."/>
            <person name="Formenti G."/>
            <person name="Fedrigo O."/>
            <person name="Haase B."/>
            <person name="Mountcastle J."/>
            <person name="Balacco J."/>
            <person name="Tracey A."/>
            <person name="Schneider V."/>
            <person name="Okimoto R."/>
            <person name="Cheng H."/>
            <person name="Hawken R."/>
            <person name="Howe K."/>
            <person name="Jarvis E.D."/>
        </authorList>
    </citation>
    <scope>NUCLEOTIDE SEQUENCE [LARGE SCALE GENOMIC DNA]</scope>
    <source>
        <strain evidence="1">Broiler</strain>
    </source>
</reference>